<reference evidence="1 2" key="1">
    <citation type="submission" date="2019-02" db="EMBL/GenBank/DDBJ databases">
        <title>Deep-cultivation of Planctomycetes and their phenomic and genomic characterization uncovers novel biology.</title>
        <authorList>
            <person name="Wiegand S."/>
            <person name="Jogler M."/>
            <person name="Boedeker C."/>
            <person name="Pinto D."/>
            <person name="Vollmers J."/>
            <person name="Rivas-Marin E."/>
            <person name="Kohn T."/>
            <person name="Peeters S.H."/>
            <person name="Heuer A."/>
            <person name="Rast P."/>
            <person name="Oberbeckmann S."/>
            <person name="Bunk B."/>
            <person name="Jeske O."/>
            <person name="Meyerdierks A."/>
            <person name="Storesund J.E."/>
            <person name="Kallscheuer N."/>
            <person name="Luecker S."/>
            <person name="Lage O.M."/>
            <person name="Pohl T."/>
            <person name="Merkel B.J."/>
            <person name="Hornburger P."/>
            <person name="Mueller R.-W."/>
            <person name="Bruemmer F."/>
            <person name="Labrenz M."/>
            <person name="Spormann A.M."/>
            <person name="Op Den Camp H."/>
            <person name="Overmann J."/>
            <person name="Amann R."/>
            <person name="Jetten M.S.M."/>
            <person name="Mascher T."/>
            <person name="Medema M.H."/>
            <person name="Devos D.P."/>
            <person name="Kaster A.-K."/>
            <person name="Ovreas L."/>
            <person name="Rohde M."/>
            <person name="Galperin M.Y."/>
            <person name="Jogler C."/>
        </authorList>
    </citation>
    <scope>NUCLEOTIDE SEQUENCE [LARGE SCALE GENOMIC DNA]</scope>
    <source>
        <strain evidence="1 2">CA54</strain>
    </source>
</reference>
<dbReference type="AlphaFoldDB" id="A0A5C6BK25"/>
<evidence type="ECO:0000313" key="2">
    <source>
        <dbReference type="Proteomes" id="UP000320735"/>
    </source>
</evidence>
<evidence type="ECO:0008006" key="3">
    <source>
        <dbReference type="Google" id="ProtNLM"/>
    </source>
</evidence>
<name>A0A5C6BK25_9PLAN</name>
<keyword evidence="2" id="KW-1185">Reference proteome</keyword>
<comment type="caution">
    <text evidence="1">The sequence shown here is derived from an EMBL/GenBank/DDBJ whole genome shotgun (WGS) entry which is preliminary data.</text>
</comment>
<accession>A0A5C6BK25</accession>
<dbReference type="Proteomes" id="UP000320735">
    <property type="component" value="Unassembled WGS sequence"/>
</dbReference>
<gene>
    <name evidence="1" type="ORF">CA54_03460</name>
</gene>
<proteinExistence type="predicted"/>
<sequence length="263" mass="30112">MSTPQRCAQMFLAVQLACLLLICGCEEKKSNELDWGWRLPLSAKPPAKPAKGTLGATDIPELLRRYKEAHQAKDIEAMRAIHDFYVAPWEDTDSIFGSMGPDEGLIPKLFEFDLEEVELVTLDFGSKNPRLDYIRRFVPTPENNFSLLGNNSVMLNHPYKILLHGRRPQEANGPLVELDTAFGISEREGRYYFFSMSVVLQCATNWVQTGQSPDCYRPVDHRDVGKEESRAMRRRIEHLKKWETPPGWESIVQPPVPDLLEKR</sequence>
<dbReference type="EMBL" id="SJPP01000001">
    <property type="protein sequence ID" value="TWU11539.1"/>
    <property type="molecule type" value="Genomic_DNA"/>
</dbReference>
<protein>
    <recommendedName>
        <fullName evidence="3">Lipoprotein</fullName>
    </recommendedName>
</protein>
<organism evidence="1 2">
    <name type="scientific">Symmachiella macrocystis</name>
    <dbReference type="NCBI Taxonomy" id="2527985"/>
    <lineage>
        <taxon>Bacteria</taxon>
        <taxon>Pseudomonadati</taxon>
        <taxon>Planctomycetota</taxon>
        <taxon>Planctomycetia</taxon>
        <taxon>Planctomycetales</taxon>
        <taxon>Planctomycetaceae</taxon>
        <taxon>Symmachiella</taxon>
    </lineage>
</organism>
<dbReference type="PROSITE" id="PS51257">
    <property type="entry name" value="PROKAR_LIPOPROTEIN"/>
    <property type="match status" value="1"/>
</dbReference>
<evidence type="ECO:0000313" key="1">
    <source>
        <dbReference type="EMBL" id="TWU11539.1"/>
    </source>
</evidence>